<dbReference type="EMBL" id="FNGP01000007">
    <property type="protein sequence ID" value="SDL82627.1"/>
    <property type="molecule type" value="Genomic_DNA"/>
</dbReference>
<reference evidence="2 3" key="1">
    <citation type="submission" date="2016-10" db="EMBL/GenBank/DDBJ databases">
        <authorList>
            <person name="de Groot N.N."/>
        </authorList>
    </citation>
    <scope>NUCLEOTIDE SEQUENCE [LARGE SCALE GENOMIC DNA]</scope>
    <source>
        <strain evidence="2 3">CGMCC 1.9159</strain>
    </source>
</reference>
<gene>
    <name evidence="2" type="ORF">SAMN04488242_2960</name>
</gene>
<dbReference type="PANTHER" id="PTHR36836:SF1">
    <property type="entry name" value="COLANIC ACID BIOSYNTHESIS PROTEIN WCAK"/>
    <property type="match status" value="1"/>
</dbReference>
<dbReference type="Proteomes" id="UP000199475">
    <property type="component" value="Unassembled WGS sequence"/>
</dbReference>
<dbReference type="InterPro" id="IPR007345">
    <property type="entry name" value="Polysacch_pyruvyl_Trfase"/>
</dbReference>
<evidence type="ECO:0000313" key="3">
    <source>
        <dbReference type="Proteomes" id="UP000199475"/>
    </source>
</evidence>
<dbReference type="PANTHER" id="PTHR36836">
    <property type="entry name" value="COLANIC ACID BIOSYNTHESIS PROTEIN WCAK"/>
    <property type="match status" value="1"/>
</dbReference>
<dbReference type="Pfam" id="PF04230">
    <property type="entry name" value="PS_pyruv_trans"/>
    <property type="match status" value="1"/>
</dbReference>
<keyword evidence="3" id="KW-1185">Reference proteome</keyword>
<sequence>MRIGFLGIQCDNANLGVAALAYAGLHLVHRLAPSEAEFVLFSDNSVSGIDRMRTALGIGERRIRAVPFRHRSPRHMARSVAAMAGCDAIVDFSGGDSFSDLYGAKRLAKLLLHKELAILTRTPLVLAPQTYGPFQRRWSRPLVRHVLDRAALVFSRDDPSAEYVAGLVDREVIVATDVAVTLPWRRGVELEGAEPAVGFNVSGLLWRGGYTGRNQFHLVADYRAYCDEVVAALLDGGFSVHLVSHVGPAGRPAAEDDLTACRELQRRHPRARLSPPFGDPVEAKSWIAATEVFIGSRMHATIAAFTSGVPVVPAAYSRKFAGLFGSLGYEPLVDLTVLDAGAAAALTLGLVHDRARLAEQVALANERAQARISIFPERLEALLGAEPSWD</sequence>
<organism evidence="2 3">
    <name type="scientific">Tessaracoccus oleiagri</name>
    <dbReference type="NCBI Taxonomy" id="686624"/>
    <lineage>
        <taxon>Bacteria</taxon>
        <taxon>Bacillati</taxon>
        <taxon>Actinomycetota</taxon>
        <taxon>Actinomycetes</taxon>
        <taxon>Propionibacteriales</taxon>
        <taxon>Propionibacteriaceae</taxon>
        <taxon>Tessaracoccus</taxon>
    </lineage>
</organism>
<name>A0A1G9N920_9ACTN</name>
<dbReference type="OrthoDB" id="9771846at2"/>
<protein>
    <submittedName>
        <fullName evidence="2">Polysaccharide pyruvyl transferase family protein WcaK</fullName>
    </submittedName>
</protein>
<dbReference type="GO" id="GO:0016740">
    <property type="term" value="F:transferase activity"/>
    <property type="evidence" value="ECO:0007669"/>
    <property type="project" value="UniProtKB-KW"/>
</dbReference>
<keyword evidence="2" id="KW-0808">Transferase</keyword>
<evidence type="ECO:0000259" key="1">
    <source>
        <dbReference type="Pfam" id="PF04230"/>
    </source>
</evidence>
<proteinExistence type="predicted"/>
<evidence type="ECO:0000313" key="2">
    <source>
        <dbReference type="EMBL" id="SDL82627.1"/>
    </source>
</evidence>
<dbReference type="AlphaFoldDB" id="A0A1G9N920"/>
<feature type="domain" description="Polysaccharide pyruvyl transferase" evidence="1">
    <location>
        <begin position="14"/>
        <end position="317"/>
    </location>
</feature>
<dbReference type="STRING" id="686624.SAMN04488242_2960"/>
<accession>A0A1G9N920</accession>
<dbReference type="RefSeq" id="WP_093253862.1">
    <property type="nucleotide sequence ID" value="NZ_FNGP01000007.1"/>
</dbReference>